<feature type="domain" description="Peptidase M1 membrane alanine aminopeptidase" evidence="13">
    <location>
        <begin position="326"/>
        <end position="463"/>
    </location>
</feature>
<dbReference type="InterPro" id="IPR001930">
    <property type="entry name" value="Peptidase_M1"/>
</dbReference>
<evidence type="ECO:0000313" key="15">
    <source>
        <dbReference type="EMBL" id="GLF97141.1"/>
    </source>
</evidence>
<evidence type="ECO:0000259" key="14">
    <source>
        <dbReference type="Pfam" id="PF17900"/>
    </source>
</evidence>
<proteinExistence type="inferred from homology"/>
<evidence type="ECO:0000256" key="5">
    <source>
        <dbReference type="ARBA" id="ARBA00015611"/>
    </source>
</evidence>
<dbReference type="InterPro" id="IPR050344">
    <property type="entry name" value="Peptidase_M1_aminopeptidases"/>
</dbReference>
<dbReference type="PANTHER" id="PTHR11533:SF297">
    <property type="entry name" value="AMINOPEPTIDASE N"/>
    <property type="match status" value="1"/>
</dbReference>
<dbReference type="EC" id="3.4.11.2" evidence="4"/>
<evidence type="ECO:0000259" key="13">
    <source>
        <dbReference type="Pfam" id="PF01433"/>
    </source>
</evidence>
<evidence type="ECO:0000256" key="1">
    <source>
        <dbReference type="ARBA" id="ARBA00000098"/>
    </source>
</evidence>
<evidence type="ECO:0000256" key="6">
    <source>
        <dbReference type="ARBA" id="ARBA00022670"/>
    </source>
</evidence>
<dbReference type="PANTHER" id="PTHR11533">
    <property type="entry name" value="PROTEASE M1 ZINC METALLOPROTEASE"/>
    <property type="match status" value="1"/>
</dbReference>
<keyword evidence="9" id="KW-0862">Zinc</keyword>
<organism evidence="15 16">
    <name type="scientific">Streptomyces yaizuensis</name>
    <dbReference type="NCBI Taxonomy" id="2989713"/>
    <lineage>
        <taxon>Bacteria</taxon>
        <taxon>Bacillati</taxon>
        <taxon>Actinomycetota</taxon>
        <taxon>Actinomycetes</taxon>
        <taxon>Kitasatosporales</taxon>
        <taxon>Streptomycetaceae</taxon>
        <taxon>Streptomyces</taxon>
    </lineage>
</organism>
<dbReference type="Gene3D" id="2.60.40.1730">
    <property type="entry name" value="tricorn interacting facor f3 domain"/>
    <property type="match status" value="1"/>
</dbReference>
<reference evidence="15 16" key="1">
    <citation type="submission" date="2022-10" db="EMBL/GenBank/DDBJ databases">
        <title>Draft genome sequence of Streptomyces sp. YSPA8.</title>
        <authorList>
            <person name="Moriuchi R."/>
            <person name="Dohra H."/>
            <person name="Yamamura H."/>
            <person name="Kodani S."/>
        </authorList>
    </citation>
    <scope>NUCLEOTIDE SEQUENCE [LARGE SCALE GENOMIC DNA]</scope>
    <source>
        <strain evidence="15 16">YSPA8</strain>
    </source>
</reference>
<comment type="catalytic activity">
    <reaction evidence="1">
        <text>Release of an N-terminal amino acid, Xaa-|-Yaa- from a peptide, amide or arylamide. Xaa is preferably Ala, but may be most amino acids including Pro (slow action). When a terminal hydrophobic residue is followed by a prolyl residue, the two may be released as an intact Xaa-Pro dipeptide.</text>
        <dbReference type="EC" id="3.4.11.2"/>
    </reaction>
</comment>
<name>A0ABQ5P3G9_9ACTN</name>
<evidence type="ECO:0000313" key="16">
    <source>
        <dbReference type="Proteomes" id="UP001291653"/>
    </source>
</evidence>
<sequence>MGRSPLVRLAPRVRDTLSAALMVVLVAGCTGGDGGVRGRPGGAGLGDRLFPRLGNGGYDVRHYSLTLAYDPARRRIDGTAEILARATRGLSAFNLDLHGLAVSAVTVDGARAAANRAGDELTVRPRDDLAGGALFRTVVRYSGMPRALTDADGSREGWLTDDDAGALAVGEPAGSMTWFPGNHHPRDKATYDLVITVPRGVRAISNGVPGPVTTAGGRTTSVWRSPEPMASYLAVLAIGPYTVARTTTMPRAGLPLVTAVAPGAGGERTRRLSARVPEVLAWAERRFGPYPFSAGGAIVVPDGMVGYALETQSRPVFPVAYFTPGTLAHEIAHQWFGNSVTPESWQDIWLNEGFATYAEWLWTEEDGGARVAESFRRAFADRDNWAFPPADPPSAAEISAPPVYGRGAMVLHRLRRAVGDAVFFRLLRGWAAEHRHGNASTDDFTAYAERVAGRKLDAVWDPWLYGSGRPDRAG</sequence>
<dbReference type="PRINTS" id="PR00756">
    <property type="entry name" value="ALADIPTASE"/>
</dbReference>
<evidence type="ECO:0000256" key="10">
    <source>
        <dbReference type="ARBA" id="ARBA00023049"/>
    </source>
</evidence>
<dbReference type="Gene3D" id="1.10.390.10">
    <property type="entry name" value="Neutral Protease Domain 2"/>
    <property type="match status" value="1"/>
</dbReference>
<dbReference type="SUPFAM" id="SSF63737">
    <property type="entry name" value="Leukotriene A4 hydrolase N-terminal domain"/>
    <property type="match status" value="1"/>
</dbReference>
<evidence type="ECO:0000256" key="4">
    <source>
        <dbReference type="ARBA" id="ARBA00012564"/>
    </source>
</evidence>
<evidence type="ECO:0000256" key="9">
    <source>
        <dbReference type="ARBA" id="ARBA00022833"/>
    </source>
</evidence>
<dbReference type="SUPFAM" id="SSF55486">
    <property type="entry name" value="Metalloproteases ('zincins'), catalytic domain"/>
    <property type="match status" value="1"/>
</dbReference>
<gene>
    <name evidence="15" type="ORF">SYYSPA8_22610</name>
</gene>
<dbReference type="CDD" id="cd09603">
    <property type="entry name" value="M1_APN_like"/>
    <property type="match status" value="1"/>
</dbReference>
<comment type="caution">
    <text evidence="15">The sequence shown here is derived from an EMBL/GenBank/DDBJ whole genome shotgun (WGS) entry which is preliminary data.</text>
</comment>
<feature type="domain" description="Aminopeptidase N-like N-terminal" evidence="14">
    <location>
        <begin position="62"/>
        <end position="233"/>
    </location>
</feature>
<evidence type="ECO:0000256" key="3">
    <source>
        <dbReference type="ARBA" id="ARBA00010136"/>
    </source>
</evidence>
<comment type="cofactor">
    <cofactor evidence="2">
        <name>Zn(2+)</name>
        <dbReference type="ChEBI" id="CHEBI:29105"/>
    </cofactor>
</comment>
<comment type="similarity">
    <text evidence="3">Belongs to the peptidase M1 family.</text>
</comment>
<keyword evidence="6" id="KW-0645">Protease</keyword>
<dbReference type="EMBL" id="BSBI01000010">
    <property type="protein sequence ID" value="GLF97141.1"/>
    <property type="molecule type" value="Genomic_DNA"/>
</dbReference>
<keyword evidence="7" id="KW-0479">Metal-binding</keyword>
<evidence type="ECO:0000256" key="8">
    <source>
        <dbReference type="ARBA" id="ARBA00022801"/>
    </source>
</evidence>
<dbReference type="Proteomes" id="UP001291653">
    <property type="component" value="Unassembled WGS sequence"/>
</dbReference>
<keyword evidence="16" id="KW-1185">Reference proteome</keyword>
<dbReference type="Pfam" id="PF01433">
    <property type="entry name" value="Peptidase_M1"/>
    <property type="match status" value="1"/>
</dbReference>
<evidence type="ECO:0000256" key="12">
    <source>
        <dbReference type="ARBA" id="ARBA00031533"/>
    </source>
</evidence>
<evidence type="ECO:0000256" key="2">
    <source>
        <dbReference type="ARBA" id="ARBA00001947"/>
    </source>
</evidence>
<dbReference type="InterPro" id="IPR042097">
    <property type="entry name" value="Aminopeptidase_N-like_N_sf"/>
</dbReference>
<dbReference type="InterPro" id="IPR014782">
    <property type="entry name" value="Peptidase_M1_dom"/>
</dbReference>
<evidence type="ECO:0000256" key="7">
    <source>
        <dbReference type="ARBA" id="ARBA00022723"/>
    </source>
</evidence>
<protein>
    <recommendedName>
        <fullName evidence="5">Aminopeptidase N</fullName>
        <ecNumber evidence="4">3.4.11.2</ecNumber>
    </recommendedName>
    <alternativeName>
        <fullName evidence="11">Alanine aminopeptidase</fullName>
    </alternativeName>
    <alternativeName>
        <fullName evidence="12">Lysyl aminopeptidase</fullName>
    </alternativeName>
</protein>
<accession>A0ABQ5P3G9</accession>
<dbReference type="InterPro" id="IPR045357">
    <property type="entry name" value="Aminopeptidase_N-like_N"/>
</dbReference>
<dbReference type="PROSITE" id="PS51257">
    <property type="entry name" value="PROKAR_LIPOPROTEIN"/>
    <property type="match status" value="1"/>
</dbReference>
<keyword evidence="8" id="KW-0378">Hydrolase</keyword>
<dbReference type="Pfam" id="PF17900">
    <property type="entry name" value="Peptidase_M1_N"/>
    <property type="match status" value="1"/>
</dbReference>
<evidence type="ECO:0000256" key="11">
    <source>
        <dbReference type="ARBA" id="ARBA00029811"/>
    </source>
</evidence>
<keyword evidence="10" id="KW-0482">Metalloprotease</keyword>
<dbReference type="InterPro" id="IPR027268">
    <property type="entry name" value="Peptidase_M4/M1_CTD_sf"/>
</dbReference>